<dbReference type="Pfam" id="PF01055">
    <property type="entry name" value="Glyco_hydro_31_2nd"/>
    <property type="match status" value="1"/>
</dbReference>
<evidence type="ECO:0000313" key="7">
    <source>
        <dbReference type="Proteomes" id="UP000799436"/>
    </source>
</evidence>
<evidence type="ECO:0000259" key="5">
    <source>
        <dbReference type="Pfam" id="PF21365"/>
    </source>
</evidence>
<organism evidence="6 7">
    <name type="scientific">Teratosphaeria nubilosa</name>
    <dbReference type="NCBI Taxonomy" id="161662"/>
    <lineage>
        <taxon>Eukaryota</taxon>
        <taxon>Fungi</taxon>
        <taxon>Dikarya</taxon>
        <taxon>Ascomycota</taxon>
        <taxon>Pezizomycotina</taxon>
        <taxon>Dothideomycetes</taxon>
        <taxon>Dothideomycetidae</taxon>
        <taxon>Mycosphaerellales</taxon>
        <taxon>Teratosphaeriaceae</taxon>
        <taxon>Teratosphaeria</taxon>
    </lineage>
</organism>
<dbReference type="Proteomes" id="UP000799436">
    <property type="component" value="Unassembled WGS sequence"/>
</dbReference>
<dbReference type="InterPro" id="IPR048395">
    <property type="entry name" value="Glyco_hydro_31_C"/>
</dbReference>
<evidence type="ECO:0000256" key="1">
    <source>
        <dbReference type="ARBA" id="ARBA00007806"/>
    </source>
</evidence>
<dbReference type="Gene3D" id="2.60.40.1180">
    <property type="entry name" value="Golgi alpha-mannosidase II"/>
    <property type="match status" value="1"/>
</dbReference>
<dbReference type="GO" id="GO:0005975">
    <property type="term" value="P:carbohydrate metabolic process"/>
    <property type="evidence" value="ECO:0007669"/>
    <property type="project" value="InterPro"/>
</dbReference>
<dbReference type="InterPro" id="IPR017853">
    <property type="entry name" value="GH"/>
</dbReference>
<dbReference type="OrthoDB" id="10070917at2759"/>
<proteinExistence type="inferred from homology"/>
<dbReference type="PANTHER" id="PTHR43863:SF2">
    <property type="entry name" value="MALTASE-GLUCOAMYLASE"/>
    <property type="match status" value="1"/>
</dbReference>
<evidence type="ECO:0000256" key="2">
    <source>
        <dbReference type="RuleBase" id="RU361185"/>
    </source>
</evidence>
<dbReference type="InterPro" id="IPR011013">
    <property type="entry name" value="Gal_mutarotase_sf_dom"/>
</dbReference>
<feature type="signal peptide" evidence="3">
    <location>
        <begin position="1"/>
        <end position="21"/>
    </location>
</feature>
<keyword evidence="7" id="KW-1185">Reference proteome</keyword>
<dbReference type="Gene3D" id="2.60.40.1760">
    <property type="entry name" value="glycosyl hydrolase (family 31)"/>
    <property type="match status" value="1"/>
</dbReference>
<comment type="similarity">
    <text evidence="1 2">Belongs to the glycosyl hydrolase 31 family.</text>
</comment>
<gene>
    <name evidence="6" type="ORF">EJ03DRAFT_272143</name>
</gene>
<feature type="domain" description="Glycosyl hydrolase family 31 C-terminal" evidence="5">
    <location>
        <begin position="641"/>
        <end position="736"/>
    </location>
</feature>
<dbReference type="SUPFAM" id="SSF74650">
    <property type="entry name" value="Galactose mutarotase-like"/>
    <property type="match status" value="1"/>
</dbReference>
<dbReference type="AlphaFoldDB" id="A0A6G1LB85"/>
<dbReference type="CDD" id="cd14752">
    <property type="entry name" value="GH31_N"/>
    <property type="match status" value="1"/>
</dbReference>
<feature type="chain" id="PRO_5026050503" evidence="3">
    <location>
        <begin position="22"/>
        <end position="750"/>
    </location>
</feature>
<keyword evidence="2" id="KW-0326">Glycosidase</keyword>
<dbReference type="GO" id="GO:0004553">
    <property type="term" value="F:hydrolase activity, hydrolyzing O-glycosyl compounds"/>
    <property type="evidence" value="ECO:0007669"/>
    <property type="project" value="InterPro"/>
</dbReference>
<reference evidence="6" key="1">
    <citation type="journal article" date="2020" name="Stud. Mycol.">
        <title>101 Dothideomycetes genomes: a test case for predicting lifestyles and emergence of pathogens.</title>
        <authorList>
            <person name="Haridas S."/>
            <person name="Albert R."/>
            <person name="Binder M."/>
            <person name="Bloem J."/>
            <person name="Labutti K."/>
            <person name="Salamov A."/>
            <person name="Andreopoulos B."/>
            <person name="Baker S."/>
            <person name="Barry K."/>
            <person name="Bills G."/>
            <person name="Bluhm B."/>
            <person name="Cannon C."/>
            <person name="Castanera R."/>
            <person name="Culley D."/>
            <person name="Daum C."/>
            <person name="Ezra D."/>
            <person name="Gonzalez J."/>
            <person name="Henrissat B."/>
            <person name="Kuo A."/>
            <person name="Liang C."/>
            <person name="Lipzen A."/>
            <person name="Lutzoni F."/>
            <person name="Magnuson J."/>
            <person name="Mondo S."/>
            <person name="Nolan M."/>
            <person name="Ohm R."/>
            <person name="Pangilinan J."/>
            <person name="Park H.-J."/>
            <person name="Ramirez L."/>
            <person name="Alfaro M."/>
            <person name="Sun H."/>
            <person name="Tritt A."/>
            <person name="Yoshinaga Y."/>
            <person name="Zwiers L.-H."/>
            <person name="Turgeon B."/>
            <person name="Goodwin S."/>
            <person name="Spatafora J."/>
            <person name="Crous P."/>
            <person name="Grigoriev I."/>
        </authorList>
    </citation>
    <scope>NUCLEOTIDE SEQUENCE</scope>
    <source>
        <strain evidence="6">CBS 116005</strain>
    </source>
</reference>
<dbReference type="Pfam" id="PF21365">
    <property type="entry name" value="Glyco_hydro_31_3rd"/>
    <property type="match status" value="1"/>
</dbReference>
<accession>A0A6G1LB85</accession>
<dbReference type="EMBL" id="ML995833">
    <property type="protein sequence ID" value="KAF2769484.1"/>
    <property type="molecule type" value="Genomic_DNA"/>
</dbReference>
<dbReference type="SUPFAM" id="SSF51011">
    <property type="entry name" value="Glycosyl hydrolase domain"/>
    <property type="match status" value="1"/>
</dbReference>
<evidence type="ECO:0000259" key="4">
    <source>
        <dbReference type="Pfam" id="PF01055"/>
    </source>
</evidence>
<evidence type="ECO:0000313" key="6">
    <source>
        <dbReference type="EMBL" id="KAF2769484.1"/>
    </source>
</evidence>
<protein>
    <submittedName>
        <fullName evidence="6">Alpha-xylosidase</fullName>
    </submittedName>
</protein>
<dbReference type="InterPro" id="IPR013780">
    <property type="entry name" value="Glyco_hydro_b"/>
</dbReference>
<dbReference type="SUPFAM" id="SSF51445">
    <property type="entry name" value="(Trans)glycosidases"/>
    <property type="match status" value="1"/>
</dbReference>
<name>A0A6G1LB85_9PEZI</name>
<dbReference type="GO" id="GO:0030246">
    <property type="term" value="F:carbohydrate binding"/>
    <property type="evidence" value="ECO:0007669"/>
    <property type="project" value="InterPro"/>
</dbReference>
<feature type="domain" description="Glycoside hydrolase family 31 TIM barrel" evidence="4">
    <location>
        <begin position="274"/>
        <end position="629"/>
    </location>
</feature>
<dbReference type="InterPro" id="IPR000322">
    <property type="entry name" value="Glyco_hydro_31_TIM"/>
</dbReference>
<dbReference type="Gene3D" id="3.20.20.80">
    <property type="entry name" value="Glycosidases"/>
    <property type="match status" value="1"/>
</dbReference>
<sequence length="750" mass="84222">MWSSLLAAVTLTSAALTTAAAFDSTNSSGSYVYPNSTGFLLQHGFETVLVQPYGYDGFRVRAWPFRPPNGNEISFLYDPPLEGPENGTSLGMSYSQKINGSQYTVIRNGNTLVKTYSNLGDNTTYVRLAFYRAEDDGSETLLTNEYAPLKSLNSRYYQWNGAGYEFSVAFSFATTADEQIYGTGTQQDHLVNKKGNTIDLINFNTHIPTPVYMSSRGYGFVWNSASEGEMEFGYLRNRFTSRSTTLVDYAITSAPKGDYDTLQRRLSAMTGRAPVPPDWSLGYLHSKLRYENQTEFILLAQHFHDYNIPVSMLVIDYQSWSAQGNWGLDPGLWPNVSYMAEMVKNLTGAEIMASLWPSVSDYSVNYATMQADGFLSATRSGPGTTDSWNGTYIRNYDSTNPRARSFLWSKLKVNYYDNGIKNFWIDQADGGNLGEAYENNGQSNLIQSIPYPLADALYYAGTQSSVGKLYPWAHQAAIEEGLRNVTGTQEGQACEYLSLSRSGYIGSQRFCSMIWSGDTTSVWETLSAQVASGLSAAATGLSWWTVDIGGFQVDSTVSWSGNIDEDRYRELYVRWQQWGTFLPFMRNHGSRACNFQDAYTCNNEPWTYGANNTPIIVSYINLRYQLQNYTQAIFKQFSEVGRMIMRPLYMDFSLTDANIPIWTANNSNVTTQQYMFGPRLLVTPVTLPNVTEWDVYLPDTGAGNGTKPWTYWWTNVTYAGGQSVRVPAPLEHIPLFHLGKRKDIWSGDVF</sequence>
<dbReference type="PANTHER" id="PTHR43863">
    <property type="entry name" value="HYDROLASE, PUTATIVE (AFU_ORTHOLOGUE AFUA_1G03140)-RELATED"/>
    <property type="match status" value="1"/>
</dbReference>
<keyword evidence="3" id="KW-0732">Signal</keyword>
<dbReference type="InterPro" id="IPR051816">
    <property type="entry name" value="Glycosyl_Hydrolase_31"/>
</dbReference>
<keyword evidence="2" id="KW-0378">Hydrolase</keyword>
<evidence type="ECO:0000256" key="3">
    <source>
        <dbReference type="SAM" id="SignalP"/>
    </source>
</evidence>